<organism evidence="4 5">
    <name type="scientific">Portunus trituberculatus</name>
    <name type="common">Swimming crab</name>
    <name type="synonym">Neptunus trituberculatus</name>
    <dbReference type="NCBI Taxonomy" id="210409"/>
    <lineage>
        <taxon>Eukaryota</taxon>
        <taxon>Metazoa</taxon>
        <taxon>Ecdysozoa</taxon>
        <taxon>Arthropoda</taxon>
        <taxon>Crustacea</taxon>
        <taxon>Multicrustacea</taxon>
        <taxon>Malacostraca</taxon>
        <taxon>Eumalacostraca</taxon>
        <taxon>Eucarida</taxon>
        <taxon>Decapoda</taxon>
        <taxon>Pleocyemata</taxon>
        <taxon>Brachyura</taxon>
        <taxon>Eubrachyura</taxon>
        <taxon>Portunoidea</taxon>
        <taxon>Portunidae</taxon>
        <taxon>Portuninae</taxon>
        <taxon>Portunus</taxon>
    </lineage>
</organism>
<dbReference type="SUPFAM" id="SSF57610">
    <property type="entry name" value="Thyroglobulin type-1 domain"/>
    <property type="match status" value="1"/>
</dbReference>
<name>A0A5B7EDX5_PORTR</name>
<dbReference type="InterPro" id="IPR000716">
    <property type="entry name" value="Thyroglobulin_1"/>
</dbReference>
<keyword evidence="1" id="KW-1015">Disulfide bond</keyword>
<feature type="chain" id="PRO_5023050322" description="Thyroglobulin type-1 domain-containing protein" evidence="2">
    <location>
        <begin position="28"/>
        <end position="159"/>
    </location>
</feature>
<dbReference type="OrthoDB" id="1725934at2759"/>
<dbReference type="InterPro" id="IPR036857">
    <property type="entry name" value="Thyroglobulin_1_sf"/>
</dbReference>
<dbReference type="Pfam" id="PF00086">
    <property type="entry name" value="Thyroglobulin_1"/>
    <property type="match status" value="1"/>
</dbReference>
<keyword evidence="5" id="KW-1185">Reference proteome</keyword>
<sequence length="159" mass="17825">MMGRGDKWWGAAVTVAVCCALFGMCDGDYEPKSILCDDVDAICAKNDFDHPSALHYYIPKTFCTADDKEIHFESYSNPCHSAQEAWNNQGIDADIIVAAYGHLQYLSEVPQPVCSRDGYYAAVQYLAGKAYCADRNGNRIENYELPIHEAENMNCREFT</sequence>
<reference evidence="4 5" key="1">
    <citation type="submission" date="2019-05" db="EMBL/GenBank/DDBJ databases">
        <title>Another draft genome of Portunus trituberculatus and its Hox gene families provides insights of decapod evolution.</title>
        <authorList>
            <person name="Jeong J.-H."/>
            <person name="Song I."/>
            <person name="Kim S."/>
            <person name="Choi T."/>
            <person name="Kim D."/>
            <person name="Ryu S."/>
            <person name="Kim W."/>
        </authorList>
    </citation>
    <scope>NUCLEOTIDE SEQUENCE [LARGE SCALE GENOMIC DNA]</scope>
    <source>
        <tissue evidence="4">Muscle</tissue>
    </source>
</reference>
<evidence type="ECO:0000256" key="1">
    <source>
        <dbReference type="ARBA" id="ARBA00023157"/>
    </source>
</evidence>
<keyword evidence="2" id="KW-0732">Signal</keyword>
<dbReference type="AlphaFoldDB" id="A0A5B7EDX5"/>
<evidence type="ECO:0000256" key="2">
    <source>
        <dbReference type="SAM" id="SignalP"/>
    </source>
</evidence>
<dbReference type="EMBL" id="VSRR010002388">
    <property type="protein sequence ID" value="MPC31203.1"/>
    <property type="molecule type" value="Genomic_DNA"/>
</dbReference>
<proteinExistence type="predicted"/>
<accession>A0A5B7EDX5</accession>
<dbReference type="Gene3D" id="4.10.800.10">
    <property type="entry name" value="Thyroglobulin type-1"/>
    <property type="match status" value="1"/>
</dbReference>
<protein>
    <recommendedName>
        <fullName evidence="3">Thyroglobulin type-1 domain-containing protein</fullName>
    </recommendedName>
</protein>
<feature type="domain" description="Thyroglobulin type-1" evidence="3">
    <location>
        <begin position="107"/>
        <end position="142"/>
    </location>
</feature>
<comment type="caution">
    <text evidence="4">The sequence shown here is derived from an EMBL/GenBank/DDBJ whole genome shotgun (WGS) entry which is preliminary data.</text>
</comment>
<gene>
    <name evidence="4" type="ORF">E2C01_024486</name>
</gene>
<dbReference type="Proteomes" id="UP000324222">
    <property type="component" value="Unassembled WGS sequence"/>
</dbReference>
<evidence type="ECO:0000313" key="5">
    <source>
        <dbReference type="Proteomes" id="UP000324222"/>
    </source>
</evidence>
<feature type="signal peptide" evidence="2">
    <location>
        <begin position="1"/>
        <end position="27"/>
    </location>
</feature>
<evidence type="ECO:0000259" key="3">
    <source>
        <dbReference type="Pfam" id="PF00086"/>
    </source>
</evidence>
<evidence type="ECO:0000313" key="4">
    <source>
        <dbReference type="EMBL" id="MPC31203.1"/>
    </source>
</evidence>